<proteinExistence type="predicted"/>
<name>A0A6G0XRY4_9STRA</name>
<dbReference type="VEuPathDB" id="FungiDB:AeMF1_015339"/>
<reference evidence="1 2" key="1">
    <citation type="submission" date="2019-07" db="EMBL/GenBank/DDBJ databases">
        <title>Genomics analysis of Aphanomyces spp. identifies a new class of oomycete effector associated with host adaptation.</title>
        <authorList>
            <person name="Gaulin E."/>
        </authorList>
    </citation>
    <scope>NUCLEOTIDE SEQUENCE [LARGE SCALE GENOMIC DNA]</scope>
    <source>
        <strain evidence="1 2">ATCC 201684</strain>
    </source>
</reference>
<dbReference type="Proteomes" id="UP000481153">
    <property type="component" value="Unassembled WGS sequence"/>
</dbReference>
<dbReference type="GO" id="GO:0003676">
    <property type="term" value="F:nucleic acid binding"/>
    <property type="evidence" value="ECO:0007669"/>
    <property type="project" value="InterPro"/>
</dbReference>
<dbReference type="AlphaFoldDB" id="A0A6G0XRY4"/>
<dbReference type="EMBL" id="VJMJ01000017">
    <property type="protein sequence ID" value="KAF0743340.1"/>
    <property type="molecule type" value="Genomic_DNA"/>
</dbReference>
<gene>
    <name evidence="1" type="ORF">Ae201684_001817</name>
</gene>
<evidence type="ECO:0000313" key="2">
    <source>
        <dbReference type="Proteomes" id="UP000481153"/>
    </source>
</evidence>
<organism evidence="1 2">
    <name type="scientific">Aphanomyces euteiches</name>
    <dbReference type="NCBI Taxonomy" id="100861"/>
    <lineage>
        <taxon>Eukaryota</taxon>
        <taxon>Sar</taxon>
        <taxon>Stramenopiles</taxon>
        <taxon>Oomycota</taxon>
        <taxon>Saprolegniomycetes</taxon>
        <taxon>Saprolegniales</taxon>
        <taxon>Verrucalvaceae</taxon>
        <taxon>Aphanomyces</taxon>
    </lineage>
</organism>
<comment type="caution">
    <text evidence="1">The sequence shown here is derived from an EMBL/GenBank/DDBJ whole genome shotgun (WGS) entry which is preliminary data.</text>
</comment>
<evidence type="ECO:0008006" key="3">
    <source>
        <dbReference type="Google" id="ProtNLM"/>
    </source>
</evidence>
<dbReference type="PANTHER" id="PTHR47169">
    <property type="entry name" value="OS01G0541250 PROTEIN"/>
    <property type="match status" value="1"/>
</dbReference>
<dbReference type="PANTHER" id="PTHR47169:SF2">
    <property type="entry name" value="OS01G0541250 PROTEIN"/>
    <property type="match status" value="1"/>
</dbReference>
<sequence>MARLRFALSFLEPSSSENHLFDNMHSYVHVDEKWFYLTKVRRKFYVYEDEEIAARSVKSKGFITKVMFLAAVARPRYDYHRKTEFDGKIGVWPFVELAPAKRSSKNRPKGSIVVVPKNVDSLTYQSAILEKVIPAIKEKFPRAGQAQCVTIQQDNASPHKCLTTEFLAANGVNGVSVVNQPANSPDFNYQKTTRTIEELILAVEDAFRELPSISLSKNFLTLQKVMEISMSLGGDNNYKLPHMRKDVCIENLLEYNVECDQASFENALIQLDYRLGEEAYMEGQMNSFE</sequence>
<dbReference type="InterPro" id="IPR036397">
    <property type="entry name" value="RNaseH_sf"/>
</dbReference>
<accession>A0A6G0XRY4</accession>
<protein>
    <recommendedName>
        <fullName evidence="3">Tc1-like transposase DDE domain-containing protein</fullName>
    </recommendedName>
</protein>
<evidence type="ECO:0000313" key="1">
    <source>
        <dbReference type="EMBL" id="KAF0743340.1"/>
    </source>
</evidence>
<keyword evidence="2" id="KW-1185">Reference proteome</keyword>
<dbReference type="Gene3D" id="3.30.420.10">
    <property type="entry name" value="Ribonuclease H-like superfamily/Ribonuclease H"/>
    <property type="match status" value="1"/>
</dbReference>